<keyword evidence="3 9" id="KW-0862">Zinc</keyword>
<evidence type="ECO:0000256" key="3">
    <source>
        <dbReference type="ARBA" id="ARBA00022833"/>
    </source>
</evidence>
<dbReference type="InterPro" id="IPR013088">
    <property type="entry name" value="Znf_NHR/GATA"/>
</dbReference>
<dbReference type="AlphaFoldDB" id="A0A183IE80"/>
<dbReference type="InterPro" id="IPR035500">
    <property type="entry name" value="NHR-like_dom_sf"/>
</dbReference>
<dbReference type="SMART" id="SM00430">
    <property type="entry name" value="HOLI"/>
    <property type="match status" value="1"/>
</dbReference>
<dbReference type="SUPFAM" id="SSF57716">
    <property type="entry name" value="Glucocorticoid receptor-like (DNA-binding domain)"/>
    <property type="match status" value="1"/>
</dbReference>
<dbReference type="PROSITE" id="PS00031">
    <property type="entry name" value="NUCLEAR_REC_DBD_1"/>
    <property type="match status" value="1"/>
</dbReference>
<dbReference type="GO" id="GO:0005634">
    <property type="term" value="C:nucleus"/>
    <property type="evidence" value="ECO:0007669"/>
    <property type="project" value="UniProtKB-SubCell"/>
</dbReference>
<keyword evidence="8 9" id="KW-0539">Nucleus</keyword>
<dbReference type="GO" id="GO:0008270">
    <property type="term" value="F:zinc ion binding"/>
    <property type="evidence" value="ECO:0007669"/>
    <property type="project" value="UniProtKB-KW"/>
</dbReference>
<evidence type="ECO:0000256" key="4">
    <source>
        <dbReference type="ARBA" id="ARBA00023015"/>
    </source>
</evidence>
<evidence type="ECO:0000256" key="6">
    <source>
        <dbReference type="ARBA" id="ARBA00023163"/>
    </source>
</evidence>
<dbReference type="InterPro" id="IPR001723">
    <property type="entry name" value="Nuclear_hrmn_rcpt"/>
</dbReference>
<dbReference type="InterPro" id="IPR001628">
    <property type="entry name" value="Znf_hrmn_rcpt"/>
</dbReference>
<protein>
    <submittedName>
        <fullName evidence="14">Nuclear receptor domain-containing protein</fullName>
    </submittedName>
</protein>
<dbReference type="SMART" id="SM00399">
    <property type="entry name" value="ZnF_C4"/>
    <property type="match status" value="1"/>
</dbReference>
<name>A0A183IE80_9BILA</name>
<dbReference type="GO" id="GO:0003707">
    <property type="term" value="F:nuclear steroid receptor activity"/>
    <property type="evidence" value="ECO:0007669"/>
    <property type="project" value="InterPro"/>
</dbReference>
<dbReference type="GO" id="GO:0043565">
    <property type="term" value="F:sequence-specific DNA binding"/>
    <property type="evidence" value="ECO:0007669"/>
    <property type="project" value="InterPro"/>
</dbReference>
<evidence type="ECO:0000313" key="14">
    <source>
        <dbReference type="WBParaSite" id="SBAD_0000201401-mRNA-1"/>
    </source>
</evidence>
<dbReference type="PROSITE" id="PS51843">
    <property type="entry name" value="NR_LBD"/>
    <property type="match status" value="1"/>
</dbReference>
<comment type="similarity">
    <text evidence="9">Belongs to the nuclear hormone receptor family.</text>
</comment>
<dbReference type="FunFam" id="3.30.50.10:FF:000056">
    <property type="entry name" value="Peroxisome proliferator-activated receptor gamma"/>
    <property type="match status" value="1"/>
</dbReference>
<gene>
    <name evidence="12" type="ORF">SBAD_LOCUS1924</name>
</gene>
<keyword evidence="4 9" id="KW-0805">Transcription regulation</keyword>
<dbReference type="Gene3D" id="3.30.50.10">
    <property type="entry name" value="Erythroid Transcription Factor GATA-1, subunit A"/>
    <property type="match status" value="1"/>
</dbReference>
<dbReference type="Gene3D" id="1.10.565.10">
    <property type="entry name" value="Retinoid X Receptor"/>
    <property type="match status" value="1"/>
</dbReference>
<dbReference type="PANTHER" id="PTHR24083">
    <property type="entry name" value="NUCLEAR HORMONE RECEPTOR"/>
    <property type="match status" value="1"/>
</dbReference>
<reference evidence="14" key="1">
    <citation type="submission" date="2016-06" db="UniProtKB">
        <authorList>
            <consortium name="WormBaseParasite"/>
        </authorList>
    </citation>
    <scope>IDENTIFICATION</scope>
</reference>
<keyword evidence="13" id="KW-1185">Reference proteome</keyword>
<dbReference type="InterPro" id="IPR000003">
    <property type="entry name" value="Retinoid-X_rcpt/HNF4"/>
</dbReference>
<dbReference type="InterPro" id="IPR000536">
    <property type="entry name" value="Nucl_hrmn_rcpt_lig-bd"/>
</dbReference>
<dbReference type="PRINTS" id="PR00545">
    <property type="entry name" value="RETINOIDXR"/>
</dbReference>
<evidence type="ECO:0000313" key="13">
    <source>
        <dbReference type="Proteomes" id="UP000270296"/>
    </source>
</evidence>
<dbReference type="OrthoDB" id="5771769at2759"/>
<feature type="domain" description="NR LBD" evidence="11">
    <location>
        <begin position="170"/>
        <end position="402"/>
    </location>
</feature>
<dbReference type="WBParaSite" id="SBAD_0000201401-mRNA-1">
    <property type="protein sequence ID" value="SBAD_0000201401-mRNA-1"/>
    <property type="gene ID" value="SBAD_0000201401"/>
</dbReference>
<sequence length="411" mass="45992">MSTVVSTATADAVTPLEVAVDSTARLAVERPKPHDVFRPSVEDEGCVVSTQCSRVPSPLGIVVTVSSTVGRYPPMHPLGMAKHMCSICGDRASGRHYGVHSCEGCKGFFKRTVRKDLTYSCREARQCVIDKRQRNRCQYCRYQKCLLMGMKREGTPFAEIGEAESTSNILPDLLLNRVLEAEMLLDTFSDKVTTGWPSAGYICGPVDDKNLLHTNNAEYRLRQMVDWSRIVPHFQELPTDDQALLLQSGWNELILVSIAYGLSENRGAILMASQSKNRSAGEKMKLNELYKRVINELTVKMTQLKVDRAELGCLRTIILYNPDAVGLKSPGLVESYREKVYGCLEEYCKQRSPSESGRFAKLMLRLPSIRSIGLAFFDSNFFIPPIPPVSHVVHELNNSSTMTRYAPLRLC</sequence>
<evidence type="ECO:0000313" key="12">
    <source>
        <dbReference type="EMBL" id="VDO95922.1"/>
    </source>
</evidence>
<comment type="subcellular location">
    <subcellularLocation>
        <location evidence="9">Nucleus</location>
    </subcellularLocation>
</comment>
<reference evidence="12 13" key="2">
    <citation type="submission" date="2018-11" db="EMBL/GenBank/DDBJ databases">
        <authorList>
            <consortium name="Pathogen Informatics"/>
        </authorList>
    </citation>
    <scope>NUCLEOTIDE SEQUENCE [LARGE SCALE GENOMIC DNA]</scope>
</reference>
<proteinExistence type="inferred from homology"/>
<evidence type="ECO:0000256" key="1">
    <source>
        <dbReference type="ARBA" id="ARBA00022723"/>
    </source>
</evidence>
<dbReference type="InterPro" id="IPR050274">
    <property type="entry name" value="Nuclear_hormone_rcpt_NR2"/>
</dbReference>
<keyword evidence="6 9" id="KW-0804">Transcription</keyword>
<dbReference type="Pfam" id="PF00105">
    <property type="entry name" value="zf-C4"/>
    <property type="match status" value="1"/>
</dbReference>
<evidence type="ECO:0000256" key="5">
    <source>
        <dbReference type="ARBA" id="ARBA00023125"/>
    </source>
</evidence>
<evidence type="ECO:0000256" key="2">
    <source>
        <dbReference type="ARBA" id="ARBA00022771"/>
    </source>
</evidence>
<dbReference type="PRINTS" id="PR00047">
    <property type="entry name" value="STROIDFINGER"/>
</dbReference>
<dbReference type="PRINTS" id="PR00398">
    <property type="entry name" value="STRDHORMONER"/>
</dbReference>
<evidence type="ECO:0000256" key="7">
    <source>
        <dbReference type="ARBA" id="ARBA00023170"/>
    </source>
</evidence>
<dbReference type="Pfam" id="PF00104">
    <property type="entry name" value="Hormone_recep"/>
    <property type="match status" value="1"/>
</dbReference>
<evidence type="ECO:0000256" key="8">
    <source>
        <dbReference type="ARBA" id="ARBA00023242"/>
    </source>
</evidence>
<keyword evidence="5 9" id="KW-0238">DNA-binding</keyword>
<evidence type="ECO:0000259" key="10">
    <source>
        <dbReference type="PROSITE" id="PS51030"/>
    </source>
</evidence>
<dbReference type="PROSITE" id="PS51030">
    <property type="entry name" value="NUCLEAR_REC_DBD_2"/>
    <property type="match status" value="1"/>
</dbReference>
<keyword evidence="7 9" id="KW-0675">Receptor</keyword>
<dbReference type="CDD" id="cd06956">
    <property type="entry name" value="NR_DBD_RXR"/>
    <property type="match status" value="1"/>
</dbReference>
<accession>A0A183IE80</accession>
<dbReference type="EMBL" id="UZAM01007008">
    <property type="protein sequence ID" value="VDO95922.1"/>
    <property type="molecule type" value="Genomic_DNA"/>
</dbReference>
<organism evidence="14">
    <name type="scientific">Soboliphyme baturini</name>
    <dbReference type="NCBI Taxonomy" id="241478"/>
    <lineage>
        <taxon>Eukaryota</taxon>
        <taxon>Metazoa</taxon>
        <taxon>Ecdysozoa</taxon>
        <taxon>Nematoda</taxon>
        <taxon>Enoplea</taxon>
        <taxon>Dorylaimia</taxon>
        <taxon>Dioctophymatida</taxon>
        <taxon>Dioctophymatoidea</taxon>
        <taxon>Soboliphymatidae</taxon>
        <taxon>Soboliphyme</taxon>
    </lineage>
</organism>
<dbReference type="Proteomes" id="UP000270296">
    <property type="component" value="Unassembled WGS sequence"/>
</dbReference>
<evidence type="ECO:0000256" key="9">
    <source>
        <dbReference type="RuleBase" id="RU004334"/>
    </source>
</evidence>
<dbReference type="SUPFAM" id="SSF48508">
    <property type="entry name" value="Nuclear receptor ligand-binding domain"/>
    <property type="match status" value="1"/>
</dbReference>
<feature type="domain" description="Nuclear receptor" evidence="10">
    <location>
        <begin position="82"/>
        <end position="157"/>
    </location>
</feature>
<keyword evidence="1 9" id="KW-0479">Metal-binding</keyword>
<keyword evidence="2 9" id="KW-0863">Zinc-finger</keyword>
<evidence type="ECO:0000259" key="11">
    <source>
        <dbReference type="PROSITE" id="PS51843"/>
    </source>
</evidence>